<dbReference type="InterPro" id="IPR001320">
    <property type="entry name" value="Iontro_rcpt_C"/>
</dbReference>
<feature type="transmembrane region" description="Helical" evidence="14">
    <location>
        <begin position="565"/>
        <end position="583"/>
    </location>
</feature>
<comment type="similarity">
    <text evidence="2">Belongs to the glutamate-gated ion channel (TC 1.A.10.1) family.</text>
</comment>
<comment type="subcellular location">
    <subcellularLocation>
        <location evidence="1">Cell membrane</location>
        <topology evidence="1">Multi-pass membrane protein</topology>
    </subcellularLocation>
</comment>
<evidence type="ECO:0000313" key="17">
    <source>
        <dbReference type="Proteomes" id="UP000677054"/>
    </source>
</evidence>
<keyword evidence="10" id="KW-0325">Glycoprotein</keyword>
<feature type="transmembrane region" description="Helical" evidence="14">
    <location>
        <begin position="256"/>
        <end position="276"/>
    </location>
</feature>
<evidence type="ECO:0000256" key="12">
    <source>
        <dbReference type="ARBA" id="ARBA00023303"/>
    </source>
</evidence>
<dbReference type="Gene3D" id="3.40.190.10">
    <property type="entry name" value="Periplasmic binding protein-like II"/>
    <property type="match status" value="5"/>
</dbReference>
<evidence type="ECO:0000256" key="4">
    <source>
        <dbReference type="ARBA" id="ARBA00022475"/>
    </source>
</evidence>
<evidence type="ECO:0000256" key="7">
    <source>
        <dbReference type="ARBA" id="ARBA00023065"/>
    </source>
</evidence>
<dbReference type="GO" id="GO:0015276">
    <property type="term" value="F:ligand-gated monoatomic ion channel activity"/>
    <property type="evidence" value="ECO:0007669"/>
    <property type="project" value="InterPro"/>
</dbReference>
<sequence>MVILASFVIPECDRIARALRGVQVPKEITKFQRLLFFMHSLTQMTDRRRPKSHSSKVFYAVWLLFAVVFGAIYSSTLVSHLSVRQYSKPIDSLEDLLQAVEFQGYSWGTVEGSVLLDLFQTSESGIYKSLWEEGNKRGKTVFLADSIEQGIVKVDNGTFAFGFSETACRYWTSMRGKYRFHLAKKTFFPHSSGMAVNKGAPYHARLNSEVRRFVEAGFIGHWMQQVFDSASMQSYQKGKEDEGEDKPLNLKDLQSAFYLLFIGHGISLLLLVAENFGRCIVESCNDARMAALKSAQAFFFLAFVSEFLLGSTSFMGSFSLRMLEIRREEQEFYGEVIQLLQPDIIIFTNGTVFHIFKFLEYQVGSVFRFTGSNADNKFHLHTNIPDVSTDGSHMKHLLSFGDESFPHCPGENPWDCLFPDLEAIFRDFRGRTLVVAGAKEGMPFFSFHDFHDRVVPDGGIELSLVDCLARTLNFTYEILDDYEATSQKDEDGDWGVSTGNGTFTGLIGLVQTGRAHLAISELTITQDRTRIVDFTYPHAMDEATIVSPKSSEITSPFMIVQPFSVWVWILTVLVVILSSFVIAESDRIVQALRGAQLPTERTYFHRLLLFLQSPIQQTVRRRPKSYSSRVSFAVWLLFALIFGAIYCGTLISHLSARRYRNPINSLNDLLNAVEFEDYSWGTVDGTALLQLFQTSESGLYKSLWENGNARGKAVVLTESIDEGISKIEQGNFAFLSGKTASRYWTSMLGEERFQVARETFFSHSHGIAVSKGAPYHASLDSKVMRVVQSGLMDHWMQEVFNAARLHSHRWDGEGDGDDKPIKLEELQGAFYILLIGHGAALLVLAAERSGRRDGAAGSPRCSAGRRIVIVKDRRRGPKLTLSEILGIHSEKSPKSPRRRRHARRVTTNAVTNTSMTARECHEMEKPPPFDRRNLTRLVGE</sequence>
<evidence type="ECO:0000256" key="9">
    <source>
        <dbReference type="ARBA" id="ARBA00023170"/>
    </source>
</evidence>
<dbReference type="Pfam" id="PF10613">
    <property type="entry name" value="Lig_chan-Glu_bd"/>
    <property type="match status" value="1"/>
</dbReference>
<dbReference type="PANTHER" id="PTHR42643:SF24">
    <property type="entry name" value="IONOTROPIC RECEPTOR 60A"/>
    <property type="match status" value="1"/>
</dbReference>
<dbReference type="OrthoDB" id="6375711at2759"/>
<dbReference type="PANTHER" id="PTHR42643">
    <property type="entry name" value="IONOTROPIC RECEPTOR 20A-RELATED"/>
    <property type="match status" value="1"/>
</dbReference>
<keyword evidence="12" id="KW-0407">Ion channel</keyword>
<keyword evidence="11" id="KW-1071">Ligand-gated ion channel</keyword>
<feature type="transmembrane region" description="Helical" evidence="14">
    <location>
        <begin position="630"/>
        <end position="651"/>
    </location>
</feature>
<evidence type="ECO:0000313" key="16">
    <source>
        <dbReference type="EMBL" id="CAD7250408.1"/>
    </source>
</evidence>
<dbReference type="Proteomes" id="UP000677054">
    <property type="component" value="Unassembled WGS sequence"/>
</dbReference>
<dbReference type="SMART" id="SM00079">
    <property type="entry name" value="PBPe"/>
    <property type="match status" value="1"/>
</dbReference>
<dbReference type="EMBL" id="CAJPEV010002842">
    <property type="protein sequence ID" value="CAG0898193.1"/>
    <property type="molecule type" value="Genomic_DNA"/>
</dbReference>
<dbReference type="GO" id="GO:0005886">
    <property type="term" value="C:plasma membrane"/>
    <property type="evidence" value="ECO:0007669"/>
    <property type="project" value="UniProtKB-SubCell"/>
</dbReference>
<dbReference type="AlphaFoldDB" id="A0A7R9FPV0"/>
<keyword evidence="9" id="KW-0675">Receptor</keyword>
<reference evidence="16" key="1">
    <citation type="submission" date="2020-11" db="EMBL/GenBank/DDBJ databases">
        <authorList>
            <person name="Tran Van P."/>
        </authorList>
    </citation>
    <scope>NUCLEOTIDE SEQUENCE</scope>
</reference>
<accession>A0A7R9FPV0</accession>
<dbReference type="GO" id="GO:0050906">
    <property type="term" value="P:detection of stimulus involved in sensory perception"/>
    <property type="evidence" value="ECO:0007669"/>
    <property type="project" value="UniProtKB-ARBA"/>
</dbReference>
<proteinExistence type="inferred from homology"/>
<keyword evidence="8 14" id="KW-0472">Membrane</keyword>
<dbReference type="InterPro" id="IPR019594">
    <property type="entry name" value="Glu/Gly-bd"/>
</dbReference>
<evidence type="ECO:0000256" key="8">
    <source>
        <dbReference type="ARBA" id="ARBA00023136"/>
    </source>
</evidence>
<keyword evidence="5 14" id="KW-0812">Transmembrane</keyword>
<keyword evidence="4" id="KW-1003">Cell membrane</keyword>
<keyword evidence="17" id="KW-1185">Reference proteome</keyword>
<dbReference type="EMBL" id="LR902359">
    <property type="protein sequence ID" value="CAD7250408.1"/>
    <property type="molecule type" value="Genomic_DNA"/>
</dbReference>
<evidence type="ECO:0000256" key="14">
    <source>
        <dbReference type="SAM" id="Phobius"/>
    </source>
</evidence>
<dbReference type="SUPFAM" id="SSF53850">
    <property type="entry name" value="Periplasmic binding protein-like II"/>
    <property type="match status" value="2"/>
</dbReference>
<feature type="transmembrane region" description="Helical" evidence="14">
    <location>
        <begin position="57"/>
        <end position="78"/>
    </location>
</feature>
<dbReference type="InterPro" id="IPR052192">
    <property type="entry name" value="Insect_Ionotropic_Sensory_Rcpt"/>
</dbReference>
<dbReference type="Pfam" id="PF00060">
    <property type="entry name" value="Lig_chan"/>
    <property type="match status" value="2"/>
</dbReference>
<evidence type="ECO:0000256" key="10">
    <source>
        <dbReference type="ARBA" id="ARBA00023180"/>
    </source>
</evidence>
<evidence type="ECO:0000256" key="6">
    <source>
        <dbReference type="ARBA" id="ARBA00022989"/>
    </source>
</evidence>
<keyword evidence="6 14" id="KW-1133">Transmembrane helix</keyword>
<protein>
    <recommendedName>
        <fullName evidence="15">Ionotropic glutamate receptor C-terminal domain-containing protein</fullName>
    </recommendedName>
</protein>
<keyword evidence="3" id="KW-0813">Transport</keyword>
<name>A0A7R9FPV0_9CRUS</name>
<evidence type="ECO:0000256" key="11">
    <source>
        <dbReference type="ARBA" id="ARBA00023286"/>
    </source>
</evidence>
<organism evidence="16">
    <name type="scientific">Darwinula stevensoni</name>
    <dbReference type="NCBI Taxonomy" id="69355"/>
    <lineage>
        <taxon>Eukaryota</taxon>
        <taxon>Metazoa</taxon>
        <taxon>Ecdysozoa</taxon>
        <taxon>Arthropoda</taxon>
        <taxon>Crustacea</taxon>
        <taxon>Oligostraca</taxon>
        <taxon>Ostracoda</taxon>
        <taxon>Podocopa</taxon>
        <taxon>Podocopida</taxon>
        <taxon>Darwinulocopina</taxon>
        <taxon>Darwinuloidea</taxon>
        <taxon>Darwinulidae</taxon>
        <taxon>Darwinula</taxon>
    </lineage>
</organism>
<feature type="domain" description="Ionotropic glutamate receptor C-terminal" evidence="15">
    <location>
        <begin position="432"/>
        <end position="798"/>
    </location>
</feature>
<feature type="region of interest" description="Disordered" evidence="13">
    <location>
        <begin position="921"/>
        <end position="940"/>
    </location>
</feature>
<evidence type="ECO:0000256" key="3">
    <source>
        <dbReference type="ARBA" id="ARBA00022448"/>
    </source>
</evidence>
<evidence type="ECO:0000256" key="5">
    <source>
        <dbReference type="ARBA" id="ARBA00022692"/>
    </source>
</evidence>
<evidence type="ECO:0000256" key="13">
    <source>
        <dbReference type="SAM" id="MobiDB-lite"/>
    </source>
</evidence>
<gene>
    <name evidence="16" type="ORF">DSTB1V02_LOCUS10184</name>
</gene>
<feature type="transmembrane region" description="Helical" evidence="14">
    <location>
        <begin position="297"/>
        <end position="320"/>
    </location>
</feature>
<keyword evidence="7" id="KW-0406">Ion transport</keyword>
<evidence type="ECO:0000256" key="1">
    <source>
        <dbReference type="ARBA" id="ARBA00004651"/>
    </source>
</evidence>
<evidence type="ECO:0000259" key="15">
    <source>
        <dbReference type="SMART" id="SM00079"/>
    </source>
</evidence>
<evidence type="ECO:0000256" key="2">
    <source>
        <dbReference type="ARBA" id="ARBA00008685"/>
    </source>
</evidence>